<evidence type="ECO:0000313" key="1">
    <source>
        <dbReference type="EMBL" id="KAJ6815400.1"/>
    </source>
</evidence>
<dbReference type="Proteomes" id="UP001140949">
    <property type="component" value="Unassembled WGS sequence"/>
</dbReference>
<reference evidence="1" key="1">
    <citation type="journal article" date="2023" name="GigaByte">
        <title>Genome assembly of the bearded iris, Iris pallida Lam.</title>
        <authorList>
            <person name="Bruccoleri R.E."/>
            <person name="Oakeley E.J."/>
            <person name="Faust A.M.E."/>
            <person name="Altorfer M."/>
            <person name="Dessus-Babus S."/>
            <person name="Burckhardt D."/>
            <person name="Oertli M."/>
            <person name="Naumann U."/>
            <person name="Petersen F."/>
            <person name="Wong J."/>
        </authorList>
    </citation>
    <scope>NUCLEOTIDE SEQUENCE</scope>
    <source>
        <strain evidence="1">GSM-AAB239-AS_SAM_17_03QT</strain>
    </source>
</reference>
<gene>
    <name evidence="1" type="ORF">M6B38_134415</name>
</gene>
<proteinExistence type="predicted"/>
<comment type="caution">
    <text evidence="1">The sequence shown here is derived from an EMBL/GenBank/DDBJ whole genome shotgun (WGS) entry which is preliminary data.</text>
</comment>
<dbReference type="EMBL" id="JANAVB010028855">
    <property type="protein sequence ID" value="KAJ6815400.1"/>
    <property type="molecule type" value="Genomic_DNA"/>
</dbReference>
<protein>
    <submittedName>
        <fullName evidence="1">Uncharacterized protein</fullName>
    </submittedName>
</protein>
<dbReference type="AlphaFoldDB" id="A0AAX6FG34"/>
<organism evidence="1 2">
    <name type="scientific">Iris pallida</name>
    <name type="common">Sweet iris</name>
    <dbReference type="NCBI Taxonomy" id="29817"/>
    <lineage>
        <taxon>Eukaryota</taxon>
        <taxon>Viridiplantae</taxon>
        <taxon>Streptophyta</taxon>
        <taxon>Embryophyta</taxon>
        <taxon>Tracheophyta</taxon>
        <taxon>Spermatophyta</taxon>
        <taxon>Magnoliopsida</taxon>
        <taxon>Liliopsida</taxon>
        <taxon>Asparagales</taxon>
        <taxon>Iridaceae</taxon>
        <taxon>Iridoideae</taxon>
        <taxon>Irideae</taxon>
        <taxon>Iris</taxon>
    </lineage>
</organism>
<keyword evidence="2" id="KW-1185">Reference proteome</keyword>
<evidence type="ECO:0000313" key="2">
    <source>
        <dbReference type="Proteomes" id="UP001140949"/>
    </source>
</evidence>
<name>A0AAX6FG34_IRIPA</name>
<sequence length="95" mass="10460">MTETVLERARLVAAYRRTSGEASRHESRHDTIGAVHIHAKAGGARSAVIDGIQGRGIGGGSGRLCWWRCWRVAVVWWNDGCGRCSGHSKYEVGRR</sequence>
<accession>A0AAX6FG34</accession>
<reference evidence="1" key="2">
    <citation type="submission" date="2023-04" db="EMBL/GenBank/DDBJ databases">
        <authorList>
            <person name="Bruccoleri R.E."/>
            <person name="Oakeley E.J."/>
            <person name="Faust A.-M."/>
            <person name="Dessus-Babus S."/>
            <person name="Altorfer M."/>
            <person name="Burckhardt D."/>
            <person name="Oertli M."/>
            <person name="Naumann U."/>
            <person name="Petersen F."/>
            <person name="Wong J."/>
        </authorList>
    </citation>
    <scope>NUCLEOTIDE SEQUENCE</scope>
    <source>
        <strain evidence="1">GSM-AAB239-AS_SAM_17_03QT</strain>
        <tissue evidence="1">Leaf</tissue>
    </source>
</reference>